<evidence type="ECO:0000313" key="2">
    <source>
        <dbReference type="Proteomes" id="UP000010483"/>
    </source>
</evidence>
<keyword evidence="2" id="KW-1185">Reference proteome</keyword>
<dbReference type="EMBL" id="CP003940">
    <property type="protein sequence ID" value="AFZ46226.1"/>
    <property type="molecule type" value="Genomic_DNA"/>
</dbReference>
<protein>
    <recommendedName>
        <fullName evidence="3">DUF4382 domain-containing protein</fullName>
    </recommendedName>
</protein>
<dbReference type="PROSITE" id="PS51257">
    <property type="entry name" value="PROKAR_LIPOPROTEIN"/>
    <property type="match status" value="1"/>
</dbReference>
<organism evidence="1 2">
    <name type="scientific">Cyanobacterium stanieri (strain ATCC 29140 / PCC 7202)</name>
    <dbReference type="NCBI Taxonomy" id="292563"/>
    <lineage>
        <taxon>Bacteria</taxon>
        <taxon>Bacillati</taxon>
        <taxon>Cyanobacteriota</taxon>
        <taxon>Cyanophyceae</taxon>
        <taxon>Oscillatoriophycideae</taxon>
        <taxon>Chroococcales</taxon>
        <taxon>Geminocystaceae</taxon>
        <taxon>Cyanobacterium</taxon>
    </lineage>
</organism>
<dbReference type="HOGENOM" id="CLU_983293_0_0_3"/>
<evidence type="ECO:0000313" key="1">
    <source>
        <dbReference type="EMBL" id="AFZ46226.1"/>
    </source>
</evidence>
<dbReference type="KEGG" id="csn:Cyast_0245"/>
<dbReference type="eggNOG" id="ENOG502Z8A8">
    <property type="taxonomic scope" value="Bacteria"/>
</dbReference>
<dbReference type="AlphaFoldDB" id="K9YH06"/>
<sequence length="287" mass="31496">MIKSCSQFLSKILIPSAMVGITLIGCGSPDTTQQQGDGTLITPPDMVQGGGFLQLMADGEDFIIEGFETKDGWDINFDHVYITVNDVIAYQTNPPFEAESDAPLEAQESVNLIVSPTTVDLMLGRENNPAILVTEIEAPPGHYNAISWQMYNQADGASSLRLLGRAEKDGQEIQFNLNFPMNIAYTCGEFVGDERKGIVNEGETAEIHMTFHFDHIFGDAGKDDNHEVNVNAPGFEPMANLAENGTLDVDLETLQNNLSEEDYQRLENSILELGHVGEGHCRITEDI</sequence>
<dbReference type="STRING" id="292563.Cyast_0245"/>
<reference evidence="2" key="1">
    <citation type="journal article" date="2013" name="Proc. Natl. Acad. Sci. U.S.A.">
        <title>Improving the coverage of the cyanobacterial phylum using diversity-driven genome sequencing.</title>
        <authorList>
            <person name="Shih P.M."/>
            <person name="Wu D."/>
            <person name="Latifi A."/>
            <person name="Axen S.D."/>
            <person name="Fewer D.P."/>
            <person name="Talla E."/>
            <person name="Calteau A."/>
            <person name="Cai F."/>
            <person name="Tandeau de Marsac N."/>
            <person name="Rippka R."/>
            <person name="Herdman M."/>
            <person name="Sivonen K."/>
            <person name="Coursin T."/>
            <person name="Laurent T."/>
            <person name="Goodwin L."/>
            <person name="Nolan M."/>
            <person name="Davenport K.W."/>
            <person name="Han C.S."/>
            <person name="Rubin E.M."/>
            <person name="Eisen J.A."/>
            <person name="Woyke T."/>
            <person name="Gugger M."/>
            <person name="Kerfeld C.A."/>
        </authorList>
    </citation>
    <scope>NUCLEOTIDE SEQUENCE [LARGE SCALE GENOMIC DNA]</scope>
    <source>
        <strain evidence="2">ATCC 29140 / PCC 7202</strain>
    </source>
</reference>
<name>K9YH06_CYASC</name>
<accession>K9YH06</accession>
<dbReference type="BioCyc" id="CSTA292563:G1353-245-MONOMER"/>
<gene>
    <name evidence="1" type="ordered locus">Cyast_0245</name>
</gene>
<evidence type="ECO:0008006" key="3">
    <source>
        <dbReference type="Google" id="ProtNLM"/>
    </source>
</evidence>
<dbReference type="PATRIC" id="fig|292563.3.peg.257"/>
<dbReference type="Proteomes" id="UP000010483">
    <property type="component" value="Chromosome"/>
</dbReference>
<proteinExistence type="predicted"/>